<dbReference type="PANTHER" id="PTHR42791:SF14">
    <property type="entry name" value="N-ACETYLTRANSFERASE DOMAIN-CONTAINING PROTEIN"/>
    <property type="match status" value="1"/>
</dbReference>
<organism evidence="2 3">
    <name type="scientific">Phialocephala subalpina</name>
    <dbReference type="NCBI Taxonomy" id="576137"/>
    <lineage>
        <taxon>Eukaryota</taxon>
        <taxon>Fungi</taxon>
        <taxon>Dikarya</taxon>
        <taxon>Ascomycota</taxon>
        <taxon>Pezizomycotina</taxon>
        <taxon>Leotiomycetes</taxon>
        <taxon>Helotiales</taxon>
        <taxon>Mollisiaceae</taxon>
        <taxon>Phialocephala</taxon>
        <taxon>Phialocephala fortinii species complex</taxon>
    </lineage>
</organism>
<keyword evidence="3" id="KW-1185">Reference proteome</keyword>
<protein>
    <recommendedName>
        <fullName evidence="1">N-acetyltransferase domain-containing protein</fullName>
    </recommendedName>
</protein>
<dbReference type="Pfam" id="PF00583">
    <property type="entry name" value="Acetyltransf_1"/>
    <property type="match status" value="1"/>
</dbReference>
<dbReference type="PROSITE" id="PS51186">
    <property type="entry name" value="GNAT"/>
    <property type="match status" value="1"/>
</dbReference>
<dbReference type="Proteomes" id="UP000184330">
    <property type="component" value="Unassembled WGS sequence"/>
</dbReference>
<dbReference type="InterPro" id="IPR016181">
    <property type="entry name" value="Acyl_CoA_acyltransferase"/>
</dbReference>
<accession>A0A1L7WLU6</accession>
<sequence length="250" mass="28853">MPLQLSIATEDDIPQITKFQFAAFHPENRMHRLIYPSPLPVPDSIISSTIQRTLKAWREDKEHITWVIIKDTDTKVKDLFGDGKEKDRVIAAAKWIIWPPGETLKEGETRWPDKIDAAWVKKSDDPEKPNFGNGAADDKEYVEWVMEEFFERRRERIVGPAVLLDVCCTDPEYHRRGAGKMLVRWGTGKADELGVKAFVEASPEGRRLYESCGFMMVEDVVLRGGKVNKKWEEYGEPDWGFMVREKRGKN</sequence>
<dbReference type="InterPro" id="IPR052523">
    <property type="entry name" value="Trichothecene_AcTrans"/>
</dbReference>
<evidence type="ECO:0000259" key="1">
    <source>
        <dbReference type="PROSITE" id="PS51186"/>
    </source>
</evidence>
<dbReference type="InterPro" id="IPR000182">
    <property type="entry name" value="GNAT_dom"/>
</dbReference>
<evidence type="ECO:0000313" key="3">
    <source>
        <dbReference type="Proteomes" id="UP000184330"/>
    </source>
</evidence>
<gene>
    <name evidence="2" type="ORF">PAC_03627</name>
</gene>
<dbReference type="OrthoDB" id="2832510at2759"/>
<reference evidence="2 3" key="1">
    <citation type="submission" date="2016-03" db="EMBL/GenBank/DDBJ databases">
        <authorList>
            <person name="Ploux O."/>
        </authorList>
    </citation>
    <scope>NUCLEOTIDE SEQUENCE [LARGE SCALE GENOMIC DNA]</scope>
    <source>
        <strain evidence="2 3">UAMH 11012</strain>
    </source>
</reference>
<dbReference type="SUPFAM" id="SSF55729">
    <property type="entry name" value="Acyl-CoA N-acyltransferases (Nat)"/>
    <property type="match status" value="1"/>
</dbReference>
<dbReference type="PANTHER" id="PTHR42791">
    <property type="entry name" value="GNAT FAMILY ACETYLTRANSFERASE"/>
    <property type="match status" value="1"/>
</dbReference>
<dbReference type="AlphaFoldDB" id="A0A1L7WLU6"/>
<dbReference type="EMBL" id="FJOG01000004">
    <property type="protein sequence ID" value="CZR53747.1"/>
    <property type="molecule type" value="Genomic_DNA"/>
</dbReference>
<feature type="domain" description="N-acetyltransferase" evidence="1">
    <location>
        <begin position="88"/>
        <end position="237"/>
    </location>
</feature>
<dbReference type="GO" id="GO:0016747">
    <property type="term" value="F:acyltransferase activity, transferring groups other than amino-acyl groups"/>
    <property type="evidence" value="ECO:0007669"/>
    <property type="project" value="InterPro"/>
</dbReference>
<proteinExistence type="predicted"/>
<evidence type="ECO:0000313" key="2">
    <source>
        <dbReference type="EMBL" id="CZR53747.1"/>
    </source>
</evidence>
<name>A0A1L7WLU6_9HELO</name>
<dbReference type="Gene3D" id="3.40.630.30">
    <property type="match status" value="1"/>
</dbReference>